<accession>A0A7W9IB02</accession>
<comment type="caution">
    <text evidence="1">The sequence shown here is derived from an EMBL/GenBank/DDBJ whole genome shotgun (WGS) entry which is preliminary data.</text>
</comment>
<reference evidence="1 2" key="1">
    <citation type="submission" date="2020-08" db="EMBL/GenBank/DDBJ databases">
        <title>Sequencing the genomes of 1000 actinobacteria strains.</title>
        <authorList>
            <person name="Klenk H.-P."/>
        </authorList>
    </citation>
    <scope>NUCLEOTIDE SEQUENCE [LARGE SCALE GENOMIC DNA]</scope>
    <source>
        <strain evidence="1 2">DSM 46887</strain>
    </source>
</reference>
<gene>
    <name evidence="1" type="ORF">F4562_000479</name>
</gene>
<name>A0A7W9IB02_9ACTN</name>
<dbReference type="AlphaFoldDB" id="A0A7W9IB02"/>
<evidence type="ECO:0000313" key="1">
    <source>
        <dbReference type="EMBL" id="MBB5817417.1"/>
    </source>
</evidence>
<proteinExistence type="predicted"/>
<dbReference type="Proteomes" id="UP000540685">
    <property type="component" value="Unassembled WGS sequence"/>
</dbReference>
<organism evidence="1 2">
    <name type="scientific">Streptosporangium becharense</name>
    <dbReference type="NCBI Taxonomy" id="1816182"/>
    <lineage>
        <taxon>Bacteria</taxon>
        <taxon>Bacillati</taxon>
        <taxon>Actinomycetota</taxon>
        <taxon>Actinomycetes</taxon>
        <taxon>Streptosporangiales</taxon>
        <taxon>Streptosporangiaceae</taxon>
        <taxon>Streptosporangium</taxon>
    </lineage>
</organism>
<keyword evidence="1" id="KW-0378">Hydrolase</keyword>
<protein>
    <submittedName>
        <fullName evidence="1">Acyl-CoA thioester hydrolase</fullName>
        <ecNumber evidence="1">3.1.2.-</ecNumber>
    </submittedName>
</protein>
<dbReference type="SUPFAM" id="SSF54637">
    <property type="entry name" value="Thioesterase/thiol ester dehydrase-isomerase"/>
    <property type="match status" value="1"/>
</dbReference>
<dbReference type="EC" id="3.1.2.-" evidence="1"/>
<dbReference type="InterPro" id="IPR029069">
    <property type="entry name" value="HotDog_dom_sf"/>
</dbReference>
<dbReference type="Gene3D" id="3.10.129.10">
    <property type="entry name" value="Hotdog Thioesterase"/>
    <property type="match status" value="1"/>
</dbReference>
<sequence length="128" mass="13750">MHGNVHNGRYVAYAEDAINEFIRESGLSDQFDPASSRLAYHVKKVEIVYERPLGFGELADITARAARVGRTSLTFEVLVHPAEPAGAPPAVRAQVVWVCVDPETRVPSPVPESTAAALLLASRAGTPT</sequence>
<dbReference type="CDD" id="cd00586">
    <property type="entry name" value="4HBT"/>
    <property type="match status" value="1"/>
</dbReference>
<dbReference type="GO" id="GO:0016787">
    <property type="term" value="F:hydrolase activity"/>
    <property type="evidence" value="ECO:0007669"/>
    <property type="project" value="UniProtKB-KW"/>
</dbReference>
<dbReference type="Pfam" id="PF13279">
    <property type="entry name" value="4HBT_2"/>
    <property type="match status" value="1"/>
</dbReference>
<evidence type="ECO:0000313" key="2">
    <source>
        <dbReference type="Proteomes" id="UP000540685"/>
    </source>
</evidence>
<dbReference type="EMBL" id="JACHMP010000001">
    <property type="protein sequence ID" value="MBB5817417.1"/>
    <property type="molecule type" value="Genomic_DNA"/>
</dbReference>
<keyword evidence="2" id="KW-1185">Reference proteome</keyword>